<comment type="caution">
    <text evidence="1">The sequence shown here is derived from an EMBL/GenBank/DDBJ whole genome shotgun (WGS) entry which is preliminary data.</text>
</comment>
<gene>
    <name evidence="1" type="ORF">S03H2_03676</name>
</gene>
<dbReference type="Gene3D" id="3.30.930.10">
    <property type="entry name" value="Bira Bifunctional Protein, Domain 2"/>
    <property type="match status" value="1"/>
</dbReference>
<proteinExistence type="predicted"/>
<organism evidence="1">
    <name type="scientific">marine sediment metagenome</name>
    <dbReference type="NCBI Taxonomy" id="412755"/>
    <lineage>
        <taxon>unclassified sequences</taxon>
        <taxon>metagenomes</taxon>
        <taxon>ecological metagenomes</taxon>
    </lineage>
</organism>
<reference evidence="1" key="1">
    <citation type="journal article" date="2014" name="Front. Microbiol.">
        <title>High frequency of phylogenetically diverse reductive dehalogenase-homologous genes in deep subseafloor sedimentary metagenomes.</title>
        <authorList>
            <person name="Kawai M."/>
            <person name="Futagami T."/>
            <person name="Toyoda A."/>
            <person name="Takaki Y."/>
            <person name="Nishi S."/>
            <person name="Hori S."/>
            <person name="Arai W."/>
            <person name="Tsubouchi T."/>
            <person name="Morono Y."/>
            <person name="Uchiyama I."/>
            <person name="Ito T."/>
            <person name="Fujiyama A."/>
            <person name="Inagaki F."/>
            <person name="Takami H."/>
        </authorList>
    </citation>
    <scope>NUCLEOTIDE SEQUENCE</scope>
    <source>
        <strain evidence="1">Expedition CK06-06</strain>
    </source>
</reference>
<evidence type="ECO:0000313" key="1">
    <source>
        <dbReference type="EMBL" id="GAH30988.1"/>
    </source>
</evidence>
<dbReference type="EMBL" id="BARU01001382">
    <property type="protein sequence ID" value="GAH30988.1"/>
    <property type="molecule type" value="Genomic_DNA"/>
</dbReference>
<dbReference type="AlphaFoldDB" id="X1GD99"/>
<sequence>MATFDVDEIKSQAKRNFTEAWMSTAKLLPTGTKVSLQGKGKPHILHELIQRSREILLNLGFDEVENLTILPDSDVSKQYGPEARVILDRVFYLAELPRPEIGLSAQRITQVKKIAAKADIGELTSIFRRYKKGEIEYMTIFLRQ</sequence>
<dbReference type="InterPro" id="IPR045864">
    <property type="entry name" value="aa-tRNA-synth_II/BPL/LPL"/>
</dbReference>
<accession>X1GD99</accession>
<protein>
    <submittedName>
        <fullName evidence="1">Uncharacterized protein</fullName>
    </submittedName>
</protein>
<name>X1GD99_9ZZZZ</name>